<comment type="caution">
    <text evidence="1">The sequence shown here is derived from an EMBL/GenBank/DDBJ whole genome shotgun (WGS) entry which is preliminary data.</text>
</comment>
<dbReference type="EMBL" id="CAJVPU010001123">
    <property type="protein sequence ID" value="CAG8471794.1"/>
    <property type="molecule type" value="Genomic_DNA"/>
</dbReference>
<organism evidence="1 2">
    <name type="scientific">Dentiscutata heterogama</name>
    <dbReference type="NCBI Taxonomy" id="1316150"/>
    <lineage>
        <taxon>Eukaryota</taxon>
        <taxon>Fungi</taxon>
        <taxon>Fungi incertae sedis</taxon>
        <taxon>Mucoromycota</taxon>
        <taxon>Glomeromycotina</taxon>
        <taxon>Glomeromycetes</taxon>
        <taxon>Diversisporales</taxon>
        <taxon>Gigasporaceae</taxon>
        <taxon>Dentiscutata</taxon>
    </lineage>
</organism>
<accession>A0ACA9KG60</accession>
<dbReference type="Proteomes" id="UP000789702">
    <property type="component" value="Unassembled WGS sequence"/>
</dbReference>
<gene>
    <name evidence="1" type="ORF">DHETER_LOCUS1748</name>
</gene>
<name>A0ACA9KG60_9GLOM</name>
<protein>
    <submittedName>
        <fullName evidence="1">9457_t:CDS:1</fullName>
    </submittedName>
</protein>
<keyword evidence="2" id="KW-1185">Reference proteome</keyword>
<reference evidence="1" key="1">
    <citation type="submission" date="2021-06" db="EMBL/GenBank/DDBJ databases">
        <authorList>
            <person name="Kallberg Y."/>
            <person name="Tangrot J."/>
            <person name="Rosling A."/>
        </authorList>
    </citation>
    <scope>NUCLEOTIDE SEQUENCE</scope>
    <source>
        <strain evidence="1">IL203A</strain>
    </source>
</reference>
<evidence type="ECO:0000313" key="1">
    <source>
        <dbReference type="EMBL" id="CAG8471794.1"/>
    </source>
</evidence>
<sequence>MFPNRLVLGELEIFHHLFFFCFTIFLNANLKIEFCWAVSKYIEFGGKIQNRVELHNKIFTGFKENKFGTSIQNFSSSYDIKKSTSCLTDYASDSYIIVGGDEEIAPNIDNDKIITVYELLDNKLQAQLLELLEHVVLHSGTNEVEFDNKNIIKSKKLQLDIPENILDNMETNHIYATVYNTKYIHEIFFVHVVYYPNKSSSLILNCVKTKEEKELLSKKDFKHIIKVSWIIVGSRINFKFKSSLTFVLNSYTLKDPLQRFYDNSELNYIKKKIERDLSKEIKHLNFSMCCLGICAFRCQDTDDIESAIIAGLHFCHVDGQKCEPCTYIFDIVKVHLSIINAKQECNEVKWTKCDDHSTYKGEE</sequence>
<proteinExistence type="predicted"/>
<evidence type="ECO:0000313" key="2">
    <source>
        <dbReference type="Proteomes" id="UP000789702"/>
    </source>
</evidence>